<protein>
    <submittedName>
        <fullName evidence="1">CxxC motif-containing protein</fullName>
    </submittedName>
</protein>
<dbReference type="InterPro" id="IPR036593">
    <property type="entry name" value="CPE0013-like_sf"/>
</dbReference>
<dbReference type="OrthoDB" id="9811531at2"/>
<dbReference type="AlphaFoldDB" id="A0A316A1I1"/>
<dbReference type="SUPFAM" id="SSF160148">
    <property type="entry name" value="CPE0013-like"/>
    <property type="match status" value="1"/>
</dbReference>
<dbReference type="RefSeq" id="WP_109709678.1">
    <property type="nucleotide sequence ID" value="NZ_QGDS01000003.1"/>
</dbReference>
<accession>A0A316A1I1</accession>
<dbReference type="PANTHER" id="PTHR39450:SF1">
    <property type="entry name" value="DUF1667 DOMAIN-CONTAINING PROTEIN"/>
    <property type="match status" value="1"/>
</dbReference>
<gene>
    <name evidence="1" type="ORF">SAMN05216529_103389</name>
</gene>
<organism evidence="1 2">
    <name type="scientific">Faecalicatena contorta</name>
    <dbReference type="NCBI Taxonomy" id="39482"/>
    <lineage>
        <taxon>Bacteria</taxon>
        <taxon>Bacillati</taxon>
        <taxon>Bacillota</taxon>
        <taxon>Clostridia</taxon>
        <taxon>Lachnospirales</taxon>
        <taxon>Lachnospiraceae</taxon>
        <taxon>Faecalicatena</taxon>
    </lineage>
</organism>
<dbReference type="PANTHER" id="PTHR39450">
    <property type="entry name" value="MOLYBDOPTERIN OXIDOREDUCTASE, 4FE-4S CLUSTER-BINDING SUBUNIT"/>
    <property type="match status" value="1"/>
</dbReference>
<dbReference type="InterPro" id="IPR012460">
    <property type="entry name" value="DUF1667"/>
</dbReference>
<dbReference type="EMBL" id="UHJJ01000003">
    <property type="protein sequence ID" value="SUQ13656.1"/>
    <property type="molecule type" value="Genomic_DNA"/>
</dbReference>
<proteinExistence type="predicted"/>
<evidence type="ECO:0000313" key="1">
    <source>
        <dbReference type="EMBL" id="SUQ13656.1"/>
    </source>
</evidence>
<evidence type="ECO:0000313" key="2">
    <source>
        <dbReference type="Proteomes" id="UP000254051"/>
    </source>
</evidence>
<dbReference type="Pfam" id="PF07892">
    <property type="entry name" value="DUF1667"/>
    <property type="match status" value="1"/>
</dbReference>
<reference evidence="2" key="1">
    <citation type="submission" date="2017-07" db="EMBL/GenBank/DDBJ databases">
        <authorList>
            <person name="Varghese N."/>
            <person name="Submissions S."/>
        </authorList>
    </citation>
    <scope>NUCLEOTIDE SEQUENCE [LARGE SCALE GENOMIC DNA]</scope>
    <source>
        <strain evidence="2">NLAE-zl-C134</strain>
    </source>
</reference>
<keyword evidence="2" id="KW-1185">Reference proteome</keyword>
<dbReference type="Gene3D" id="3.10.530.10">
    <property type="entry name" value="CPE0013-like"/>
    <property type="match status" value="1"/>
</dbReference>
<name>A0A316A1I1_9FIRM</name>
<sequence length="118" mass="12817">MKKEIICTVCPIGCHIAAEGEGDNIISMEGYGCKRGEQYAHAEFAHPVRILTTTVKTDSEKTPLIPVRSDKPVPKEKIMDCMAEIRKCLAKVPVGVYDILIEDVCDTGVNIVATGAVK</sequence>
<dbReference type="Proteomes" id="UP000254051">
    <property type="component" value="Unassembled WGS sequence"/>
</dbReference>